<organism evidence="12 13">
    <name type="scientific">Treponema bryantii</name>
    <dbReference type="NCBI Taxonomy" id="163"/>
    <lineage>
        <taxon>Bacteria</taxon>
        <taxon>Pseudomonadati</taxon>
        <taxon>Spirochaetota</taxon>
        <taxon>Spirochaetia</taxon>
        <taxon>Spirochaetales</taxon>
        <taxon>Treponemataceae</taxon>
        <taxon>Treponema</taxon>
    </lineage>
</organism>
<dbReference type="SMART" id="SM00382">
    <property type="entry name" value="AAA"/>
    <property type="match status" value="2"/>
</dbReference>
<dbReference type="Proteomes" id="UP000182360">
    <property type="component" value="Unassembled WGS sequence"/>
</dbReference>
<dbReference type="InterPro" id="IPR017871">
    <property type="entry name" value="ABC_transporter-like_CS"/>
</dbReference>
<evidence type="ECO:0000256" key="9">
    <source>
        <dbReference type="ARBA" id="ARBA00023136"/>
    </source>
</evidence>
<dbReference type="CDD" id="cd03225">
    <property type="entry name" value="ABC_cobalt_CbiO_domain1"/>
    <property type="match status" value="1"/>
</dbReference>
<evidence type="ECO:0000256" key="10">
    <source>
        <dbReference type="ARBA" id="ARBA00025157"/>
    </source>
</evidence>
<evidence type="ECO:0000256" key="2">
    <source>
        <dbReference type="ARBA" id="ARBA00005417"/>
    </source>
</evidence>
<keyword evidence="8" id="KW-1278">Translocase</keyword>
<dbReference type="GO" id="GO:0042626">
    <property type="term" value="F:ATPase-coupled transmembrane transporter activity"/>
    <property type="evidence" value="ECO:0007669"/>
    <property type="project" value="TreeGrafter"/>
</dbReference>
<dbReference type="Gene3D" id="3.40.50.300">
    <property type="entry name" value="P-loop containing nucleotide triphosphate hydrolases"/>
    <property type="match status" value="2"/>
</dbReference>
<feature type="domain" description="ABC transporter" evidence="11">
    <location>
        <begin position="264"/>
        <end position="476"/>
    </location>
</feature>
<dbReference type="InterPro" id="IPR015856">
    <property type="entry name" value="ABC_transpr_CbiO/EcfA_su"/>
</dbReference>
<proteinExistence type="inferred from homology"/>
<keyword evidence="5" id="KW-0677">Repeat</keyword>
<keyword evidence="9" id="KW-0472">Membrane</keyword>
<keyword evidence="13" id="KW-1185">Reference proteome</keyword>
<dbReference type="PANTHER" id="PTHR43553:SF23">
    <property type="entry name" value="ABC TRANSPORTER ATP-BINDING COMPONENT"/>
    <property type="match status" value="1"/>
</dbReference>
<evidence type="ECO:0000256" key="1">
    <source>
        <dbReference type="ARBA" id="ARBA00004202"/>
    </source>
</evidence>
<evidence type="ECO:0000313" key="12">
    <source>
        <dbReference type="EMBL" id="SEQ38160.1"/>
    </source>
</evidence>
<dbReference type="InterPro" id="IPR050095">
    <property type="entry name" value="ECF_ABC_transporter_ATP-bd"/>
</dbReference>
<comment type="similarity">
    <text evidence="2">Belongs to the ABC transporter superfamily.</text>
</comment>
<dbReference type="OrthoDB" id="9805565at2"/>
<dbReference type="InterPro" id="IPR003439">
    <property type="entry name" value="ABC_transporter-like_ATP-bd"/>
</dbReference>
<name>A0A1H9FJL8_9SPIR</name>
<sequence>MVQEINKETVLQAEDLTFSYMDSDEGIKNVNFEIKKGEVILLTGNSGCGKSTLLKCLNGLIPAVTEGHLSGKLMINGKEYSKLKMHELNSDIGSVFQNPRSQFFTDNTTSELVFPMENYGWTKATMEKKLAQLTEEFGLKNLLDKNIFILSSGERQMIALASALTMNQKIVLFDEPSANLDYGNAMKLGSIIERLKADGMTVIVADHRFYYLNDIIDKVFIMENGELTVYNSERAFKKGTYDTRSFDLFSLDVPYLLKLPKTEEHIKPVAELQGAGYKNILIDVNLKLYKGEITVLVGCNGTGKTTLAKLLCKTYKPDYGKVTTSSLPFFIMQDPDYQLFGTSVKNELSLVKKAPQEIDECLEYLGLGKFKDSHPFELSGGQKQRLQIGMAMLCDRDLIIFDEPTSGLDVSSMEKVSNEIIKLREKSSVLVISHDYEFIRHVADRIIFLEDGKIQKDFVLDASTVGELNQIFNKMKDNSEGFELLKKEA</sequence>
<dbReference type="SUPFAM" id="SSF52540">
    <property type="entry name" value="P-loop containing nucleoside triphosphate hydrolases"/>
    <property type="match status" value="2"/>
</dbReference>
<dbReference type="PROSITE" id="PS50893">
    <property type="entry name" value="ABC_TRANSPORTER_2"/>
    <property type="match status" value="2"/>
</dbReference>
<evidence type="ECO:0000256" key="6">
    <source>
        <dbReference type="ARBA" id="ARBA00022741"/>
    </source>
</evidence>
<evidence type="ECO:0000256" key="3">
    <source>
        <dbReference type="ARBA" id="ARBA00022448"/>
    </source>
</evidence>
<dbReference type="EMBL" id="FOFU01000004">
    <property type="protein sequence ID" value="SEQ38160.1"/>
    <property type="molecule type" value="Genomic_DNA"/>
</dbReference>
<dbReference type="PROSITE" id="PS00211">
    <property type="entry name" value="ABC_TRANSPORTER_1"/>
    <property type="match status" value="2"/>
</dbReference>
<evidence type="ECO:0000256" key="7">
    <source>
        <dbReference type="ARBA" id="ARBA00022840"/>
    </source>
</evidence>
<protein>
    <submittedName>
        <fullName evidence="12">Energy-coupling factor transport system ATP-binding protein</fullName>
    </submittedName>
</protein>
<dbReference type="GO" id="GO:0043190">
    <property type="term" value="C:ATP-binding cassette (ABC) transporter complex"/>
    <property type="evidence" value="ECO:0007669"/>
    <property type="project" value="TreeGrafter"/>
</dbReference>
<reference evidence="12 13" key="1">
    <citation type="submission" date="2016-10" db="EMBL/GenBank/DDBJ databases">
        <authorList>
            <person name="de Groot N.N."/>
        </authorList>
    </citation>
    <scope>NUCLEOTIDE SEQUENCE [LARGE SCALE GENOMIC DNA]</scope>
    <source>
        <strain evidence="12 13">B25</strain>
    </source>
</reference>
<gene>
    <name evidence="12" type="ORF">SAMN04487977_10466</name>
</gene>
<evidence type="ECO:0000256" key="4">
    <source>
        <dbReference type="ARBA" id="ARBA00022475"/>
    </source>
</evidence>
<dbReference type="InterPro" id="IPR003593">
    <property type="entry name" value="AAA+_ATPase"/>
</dbReference>
<keyword evidence="6" id="KW-0547">Nucleotide-binding</keyword>
<evidence type="ECO:0000313" key="13">
    <source>
        <dbReference type="Proteomes" id="UP000182360"/>
    </source>
</evidence>
<dbReference type="Pfam" id="PF00005">
    <property type="entry name" value="ABC_tran"/>
    <property type="match status" value="2"/>
</dbReference>
<keyword evidence="7 12" id="KW-0067">ATP-binding</keyword>
<evidence type="ECO:0000256" key="8">
    <source>
        <dbReference type="ARBA" id="ARBA00022967"/>
    </source>
</evidence>
<dbReference type="InterPro" id="IPR027417">
    <property type="entry name" value="P-loop_NTPase"/>
</dbReference>
<dbReference type="AlphaFoldDB" id="A0A1H9FJL8"/>
<dbReference type="GO" id="GO:0005524">
    <property type="term" value="F:ATP binding"/>
    <property type="evidence" value="ECO:0007669"/>
    <property type="project" value="UniProtKB-KW"/>
</dbReference>
<dbReference type="RefSeq" id="WP_074642869.1">
    <property type="nucleotide sequence ID" value="NZ_FOFU01000004.1"/>
</dbReference>
<feature type="domain" description="ABC transporter" evidence="11">
    <location>
        <begin position="11"/>
        <end position="249"/>
    </location>
</feature>
<dbReference type="PANTHER" id="PTHR43553">
    <property type="entry name" value="HEAVY METAL TRANSPORTER"/>
    <property type="match status" value="1"/>
</dbReference>
<evidence type="ECO:0000256" key="5">
    <source>
        <dbReference type="ARBA" id="ARBA00022737"/>
    </source>
</evidence>
<comment type="subcellular location">
    <subcellularLocation>
        <location evidence="1">Cell membrane</location>
        <topology evidence="1">Peripheral membrane protein</topology>
    </subcellularLocation>
</comment>
<dbReference type="GO" id="GO:0016887">
    <property type="term" value="F:ATP hydrolysis activity"/>
    <property type="evidence" value="ECO:0007669"/>
    <property type="project" value="InterPro"/>
</dbReference>
<evidence type="ECO:0000259" key="11">
    <source>
        <dbReference type="PROSITE" id="PS50893"/>
    </source>
</evidence>
<keyword evidence="4" id="KW-1003">Cell membrane</keyword>
<keyword evidence="3" id="KW-0813">Transport</keyword>
<comment type="function">
    <text evidence="10">Probably part of an ABC transporter complex. Responsible for energy coupling to the transport system.</text>
</comment>
<accession>A0A1H9FJL8</accession>